<keyword evidence="1" id="KW-1133">Transmembrane helix</keyword>
<sequence>MPAPTVRQTHTTLSPLFRGLSILLLEILLAMSICFVSLFLNALLVKARSRVLNTESEFSSAYLLTRVSDYWESHPQFKSFCDLRCDPADAPSAKERAPLLIRVDYLIVQVYWQVDRGIEPLQLEPFPSIGRTKSLHGGKR</sequence>
<dbReference type="AlphaFoldDB" id="A0A563VKH8"/>
<proteinExistence type="predicted"/>
<dbReference type="Proteomes" id="UP000320055">
    <property type="component" value="Unassembled WGS sequence"/>
</dbReference>
<evidence type="ECO:0000256" key="1">
    <source>
        <dbReference type="SAM" id="Phobius"/>
    </source>
</evidence>
<dbReference type="EMBL" id="CAACVJ010000025">
    <property type="protein sequence ID" value="VEP11805.1"/>
    <property type="molecule type" value="Genomic_DNA"/>
</dbReference>
<keyword evidence="3" id="KW-1185">Reference proteome</keyword>
<gene>
    <name evidence="2" type="ORF">H1P_1200018</name>
</gene>
<reference evidence="2 3" key="1">
    <citation type="submission" date="2019-01" db="EMBL/GenBank/DDBJ databases">
        <authorList>
            <person name="Brito A."/>
        </authorList>
    </citation>
    <scope>NUCLEOTIDE SEQUENCE [LARGE SCALE GENOMIC DNA]</scope>
    <source>
        <strain evidence="2">1</strain>
    </source>
</reference>
<keyword evidence="1" id="KW-0812">Transmembrane</keyword>
<organism evidence="2 3">
    <name type="scientific">Hyella patelloides LEGE 07179</name>
    <dbReference type="NCBI Taxonomy" id="945734"/>
    <lineage>
        <taxon>Bacteria</taxon>
        <taxon>Bacillati</taxon>
        <taxon>Cyanobacteriota</taxon>
        <taxon>Cyanophyceae</taxon>
        <taxon>Pleurocapsales</taxon>
        <taxon>Hyellaceae</taxon>
        <taxon>Hyella</taxon>
    </lineage>
</organism>
<protein>
    <submittedName>
        <fullName evidence="2">Uncharacterized protein</fullName>
    </submittedName>
</protein>
<keyword evidence="1" id="KW-0472">Membrane</keyword>
<name>A0A563VKH8_9CYAN</name>
<evidence type="ECO:0000313" key="2">
    <source>
        <dbReference type="EMBL" id="VEP11805.1"/>
    </source>
</evidence>
<feature type="transmembrane region" description="Helical" evidence="1">
    <location>
        <begin position="20"/>
        <end position="44"/>
    </location>
</feature>
<evidence type="ECO:0000313" key="3">
    <source>
        <dbReference type="Proteomes" id="UP000320055"/>
    </source>
</evidence>
<accession>A0A563VKH8</accession>